<evidence type="ECO:0000313" key="6">
    <source>
        <dbReference type="Proteomes" id="UP001519887"/>
    </source>
</evidence>
<accession>A0ABS7C7K9</accession>
<evidence type="ECO:0000259" key="4">
    <source>
        <dbReference type="PROSITE" id="PS50995"/>
    </source>
</evidence>
<gene>
    <name evidence="5" type="ORF">K0U00_22800</name>
</gene>
<dbReference type="PROSITE" id="PS50995">
    <property type="entry name" value="HTH_MARR_2"/>
    <property type="match status" value="1"/>
</dbReference>
<comment type="caution">
    <text evidence="5">The sequence shown here is derived from an EMBL/GenBank/DDBJ whole genome shotgun (WGS) entry which is preliminary data.</text>
</comment>
<reference evidence="5 6" key="1">
    <citation type="submission" date="2021-07" db="EMBL/GenBank/DDBJ databases">
        <title>Paenibacillus radiodurans sp. nov., isolated from the southeastern edge of Tengger Desert.</title>
        <authorList>
            <person name="Zhang G."/>
        </authorList>
    </citation>
    <scope>NUCLEOTIDE SEQUENCE [LARGE SCALE GENOMIC DNA]</scope>
    <source>
        <strain evidence="5 6">CCM 7311</strain>
    </source>
</reference>
<feature type="domain" description="HTH marR-type" evidence="4">
    <location>
        <begin position="4"/>
        <end position="136"/>
    </location>
</feature>
<organism evidence="5 6">
    <name type="scientific">Paenibacillus sepulcri</name>
    <dbReference type="NCBI Taxonomy" id="359917"/>
    <lineage>
        <taxon>Bacteria</taxon>
        <taxon>Bacillati</taxon>
        <taxon>Bacillota</taxon>
        <taxon>Bacilli</taxon>
        <taxon>Bacillales</taxon>
        <taxon>Paenibacillaceae</taxon>
        <taxon>Paenibacillus</taxon>
    </lineage>
</organism>
<proteinExistence type="predicted"/>
<dbReference type="Proteomes" id="UP001519887">
    <property type="component" value="Unassembled WGS sequence"/>
</dbReference>
<dbReference type="InterPro" id="IPR036388">
    <property type="entry name" value="WH-like_DNA-bd_sf"/>
</dbReference>
<dbReference type="PRINTS" id="PR00598">
    <property type="entry name" value="HTHMARR"/>
</dbReference>
<keyword evidence="2" id="KW-0238">DNA-binding</keyword>
<keyword evidence="3" id="KW-0804">Transcription</keyword>
<dbReference type="SMART" id="SM00347">
    <property type="entry name" value="HTH_MARR"/>
    <property type="match status" value="1"/>
</dbReference>
<evidence type="ECO:0000313" key="5">
    <source>
        <dbReference type="EMBL" id="MBW7456868.1"/>
    </source>
</evidence>
<dbReference type="PANTHER" id="PTHR42756">
    <property type="entry name" value="TRANSCRIPTIONAL REGULATOR, MARR"/>
    <property type="match status" value="1"/>
</dbReference>
<dbReference type="PANTHER" id="PTHR42756:SF1">
    <property type="entry name" value="TRANSCRIPTIONAL REPRESSOR OF EMRAB OPERON"/>
    <property type="match status" value="1"/>
</dbReference>
<sequence>MVLPDNVVKLIHDVNLEIAFRIKKDLAPYGITPEQALILILLQERDKLSQNEIAGRLNKDKSSITRMIISLEQKRIIRRMVRENDRRYFIVSLTETGLRLAEDIFPIVDHIPGLAVKGIADHEMQELRRLLAKIRENVH</sequence>
<evidence type="ECO:0000256" key="2">
    <source>
        <dbReference type="ARBA" id="ARBA00023125"/>
    </source>
</evidence>
<keyword evidence="6" id="KW-1185">Reference proteome</keyword>
<dbReference type="Pfam" id="PF01047">
    <property type="entry name" value="MarR"/>
    <property type="match status" value="1"/>
</dbReference>
<evidence type="ECO:0000256" key="1">
    <source>
        <dbReference type="ARBA" id="ARBA00023015"/>
    </source>
</evidence>
<dbReference type="RefSeq" id="WP_210039547.1">
    <property type="nucleotide sequence ID" value="NZ_JBHLVU010000005.1"/>
</dbReference>
<keyword evidence="1" id="KW-0805">Transcription regulation</keyword>
<evidence type="ECO:0000256" key="3">
    <source>
        <dbReference type="ARBA" id="ARBA00023163"/>
    </source>
</evidence>
<dbReference type="Gene3D" id="1.10.10.10">
    <property type="entry name" value="Winged helix-like DNA-binding domain superfamily/Winged helix DNA-binding domain"/>
    <property type="match status" value="1"/>
</dbReference>
<dbReference type="SUPFAM" id="SSF46785">
    <property type="entry name" value="Winged helix' DNA-binding domain"/>
    <property type="match status" value="1"/>
</dbReference>
<dbReference type="InterPro" id="IPR000835">
    <property type="entry name" value="HTH_MarR-typ"/>
</dbReference>
<dbReference type="InterPro" id="IPR036390">
    <property type="entry name" value="WH_DNA-bd_sf"/>
</dbReference>
<dbReference type="EMBL" id="JAHZIK010000687">
    <property type="protein sequence ID" value="MBW7456868.1"/>
    <property type="molecule type" value="Genomic_DNA"/>
</dbReference>
<name>A0ABS7C7K9_9BACL</name>
<protein>
    <submittedName>
        <fullName evidence="5">MarR family transcriptional regulator</fullName>
    </submittedName>
</protein>